<reference evidence="2" key="1">
    <citation type="journal article" date="2020" name="Fungal Divers.">
        <title>Resolving the Mortierellaceae phylogeny through synthesis of multi-gene phylogenetics and phylogenomics.</title>
        <authorList>
            <person name="Vandepol N."/>
            <person name="Liber J."/>
            <person name="Desiro A."/>
            <person name="Na H."/>
            <person name="Kennedy M."/>
            <person name="Barry K."/>
            <person name="Grigoriev I.V."/>
            <person name="Miller A.N."/>
            <person name="O'Donnell K."/>
            <person name="Stajich J.E."/>
            <person name="Bonito G."/>
        </authorList>
    </citation>
    <scope>NUCLEOTIDE SEQUENCE</scope>
    <source>
        <strain evidence="2">REB-010B</strain>
    </source>
</reference>
<dbReference type="OrthoDB" id="2442991at2759"/>
<feature type="region of interest" description="Disordered" evidence="1">
    <location>
        <begin position="331"/>
        <end position="416"/>
    </location>
</feature>
<dbReference type="EMBL" id="JAAAIP010000542">
    <property type="protein sequence ID" value="KAG0315389.1"/>
    <property type="molecule type" value="Genomic_DNA"/>
</dbReference>
<evidence type="ECO:0000256" key="1">
    <source>
        <dbReference type="SAM" id="MobiDB-lite"/>
    </source>
</evidence>
<feature type="region of interest" description="Disordered" evidence="1">
    <location>
        <begin position="160"/>
        <end position="246"/>
    </location>
</feature>
<gene>
    <name evidence="2" type="ORF">BGZ99_007501</name>
</gene>
<feature type="compositionally biased region" description="Polar residues" evidence="1">
    <location>
        <begin position="207"/>
        <end position="219"/>
    </location>
</feature>
<name>A0A9P6RBZ8_9FUNG</name>
<dbReference type="Proteomes" id="UP000738325">
    <property type="component" value="Unassembled WGS sequence"/>
</dbReference>
<sequence>MEPDIIDDQTMEEAFDFASLSLEEPEERLRREFEESLHLYADQNQQPGQSIILELSNQSPLPLAFAAEDSVAPVISASTSTATATSPTSILAAASTLKAGPAAAAASISVETMDTGDADNSQNDIIAGLQPGVTLEALDAMAVNPNHVFKSAQTPFPFPFSVPPSATSPTPSTSARTNSTSQQQQPPSVSSDINVDPTFNSGGGGRDTNQSNQAAMDTDSTSKGKDVGAGEKLQEGSKEEDRIPQWMLEDSTLTPIQSGSLWSQDPVFTSQDFTLDWPSGEGNNGGDFSTMVDQNALFGFSSYPTYETLPISGAIADEQYRRATANTSLFATPSETMDGGFARYATDGQHTNPWIESSSSSSNSNSVSQEIPSSELFSASSQGADPQQQQQQRQHQHSWQDWRSVPQLGQDQNVEADLDLDLEYSALDDDDSLSFK</sequence>
<protein>
    <submittedName>
        <fullName evidence="2">Uncharacterized protein</fullName>
    </submittedName>
</protein>
<feature type="compositionally biased region" description="Basic and acidic residues" evidence="1">
    <location>
        <begin position="220"/>
        <end position="243"/>
    </location>
</feature>
<evidence type="ECO:0000313" key="3">
    <source>
        <dbReference type="Proteomes" id="UP000738325"/>
    </source>
</evidence>
<accession>A0A9P6RBZ8</accession>
<organism evidence="2 3">
    <name type="scientific">Dissophora globulifera</name>
    <dbReference type="NCBI Taxonomy" id="979702"/>
    <lineage>
        <taxon>Eukaryota</taxon>
        <taxon>Fungi</taxon>
        <taxon>Fungi incertae sedis</taxon>
        <taxon>Mucoromycota</taxon>
        <taxon>Mortierellomycotina</taxon>
        <taxon>Mortierellomycetes</taxon>
        <taxon>Mortierellales</taxon>
        <taxon>Mortierellaceae</taxon>
        <taxon>Dissophora</taxon>
    </lineage>
</organism>
<dbReference type="AlphaFoldDB" id="A0A9P6RBZ8"/>
<feature type="compositionally biased region" description="Low complexity" evidence="1">
    <location>
        <begin position="163"/>
        <end position="191"/>
    </location>
</feature>
<keyword evidence="3" id="KW-1185">Reference proteome</keyword>
<comment type="caution">
    <text evidence="2">The sequence shown here is derived from an EMBL/GenBank/DDBJ whole genome shotgun (WGS) entry which is preliminary data.</text>
</comment>
<proteinExistence type="predicted"/>
<feature type="compositionally biased region" description="Low complexity" evidence="1">
    <location>
        <begin position="356"/>
        <end position="403"/>
    </location>
</feature>
<evidence type="ECO:0000313" key="2">
    <source>
        <dbReference type="EMBL" id="KAG0315389.1"/>
    </source>
</evidence>